<dbReference type="OrthoDB" id="7466251at2"/>
<dbReference type="InterPro" id="IPR036388">
    <property type="entry name" value="WH-like_DNA-bd_sf"/>
</dbReference>
<reference evidence="4 5" key="1">
    <citation type="journal article" date="2014" name="Genome Announc.">
        <title>Draft Genome Sequence of the Antitrypanosomally Active Sponge-Associated Bacterium Actinokineospora sp. Strain EG49.</title>
        <authorList>
            <person name="Harjes J."/>
            <person name="Ryu T."/>
            <person name="Abdelmohsen U.R."/>
            <person name="Moitinho-Silva L."/>
            <person name="Horn H."/>
            <person name="Ravasi T."/>
            <person name="Hentschel U."/>
        </authorList>
    </citation>
    <scope>NUCLEOTIDE SEQUENCE [LARGE SCALE GENOMIC DNA]</scope>
    <source>
        <strain evidence="4 5">EG49</strain>
    </source>
</reference>
<dbReference type="Proteomes" id="UP000019277">
    <property type="component" value="Unassembled WGS sequence"/>
</dbReference>
<dbReference type="GO" id="GO:0003723">
    <property type="term" value="F:RNA binding"/>
    <property type="evidence" value="ECO:0007669"/>
    <property type="project" value="InterPro"/>
</dbReference>
<keyword evidence="5" id="KW-1185">Reference proteome</keyword>
<protein>
    <recommendedName>
        <fullName evidence="3">ANTAR domain-containing protein</fullName>
    </recommendedName>
</protein>
<dbReference type="InterPro" id="IPR029016">
    <property type="entry name" value="GAF-like_dom_sf"/>
</dbReference>
<dbReference type="Gene3D" id="3.30.450.40">
    <property type="match status" value="1"/>
</dbReference>
<keyword evidence="2" id="KW-0804">Transcription</keyword>
<dbReference type="SMART" id="SM01012">
    <property type="entry name" value="ANTAR"/>
    <property type="match status" value="1"/>
</dbReference>
<dbReference type="Gene3D" id="1.10.10.10">
    <property type="entry name" value="Winged helix-like DNA-binding domain superfamily/Winged helix DNA-binding domain"/>
    <property type="match status" value="1"/>
</dbReference>
<dbReference type="STRING" id="909613.UO65_4244"/>
<evidence type="ECO:0000259" key="3">
    <source>
        <dbReference type="SMART" id="SM01012"/>
    </source>
</evidence>
<dbReference type="RefSeq" id="WP_035285236.1">
    <property type="nucleotide sequence ID" value="NZ_AYXG01000158.1"/>
</dbReference>
<evidence type="ECO:0000313" key="4">
    <source>
        <dbReference type="EMBL" id="EWC60477.1"/>
    </source>
</evidence>
<dbReference type="InterPro" id="IPR005561">
    <property type="entry name" value="ANTAR"/>
</dbReference>
<evidence type="ECO:0000256" key="1">
    <source>
        <dbReference type="ARBA" id="ARBA00023015"/>
    </source>
</evidence>
<comment type="caution">
    <text evidence="4">The sequence shown here is derived from an EMBL/GenBank/DDBJ whole genome shotgun (WGS) entry which is preliminary data.</text>
</comment>
<name>W7IUP3_9PSEU</name>
<dbReference type="EMBL" id="AYXG01000158">
    <property type="protein sequence ID" value="EWC60477.1"/>
    <property type="molecule type" value="Genomic_DNA"/>
</dbReference>
<keyword evidence="1" id="KW-0805">Transcription regulation</keyword>
<evidence type="ECO:0000313" key="5">
    <source>
        <dbReference type="Proteomes" id="UP000019277"/>
    </source>
</evidence>
<dbReference type="AlphaFoldDB" id="W7IUP3"/>
<accession>W7IUP3</accession>
<organism evidence="4 5">
    <name type="scientific">Actinokineospora spheciospongiae</name>
    <dbReference type="NCBI Taxonomy" id="909613"/>
    <lineage>
        <taxon>Bacteria</taxon>
        <taxon>Bacillati</taxon>
        <taxon>Actinomycetota</taxon>
        <taxon>Actinomycetes</taxon>
        <taxon>Pseudonocardiales</taxon>
        <taxon>Pseudonocardiaceae</taxon>
        <taxon>Actinokineospora</taxon>
    </lineage>
</organism>
<feature type="domain" description="ANTAR" evidence="3">
    <location>
        <begin position="158"/>
        <end position="225"/>
    </location>
</feature>
<dbReference type="PATRIC" id="fig|909613.9.peg.4247"/>
<dbReference type="Pfam" id="PF03861">
    <property type="entry name" value="ANTAR"/>
    <property type="match status" value="1"/>
</dbReference>
<dbReference type="SUPFAM" id="SSF55781">
    <property type="entry name" value="GAF domain-like"/>
    <property type="match status" value="1"/>
</dbReference>
<sequence>MPTGDDTTGGARVWAWVAERAADLDVPVSIPVLCDTAVLRLGVSGATQTAELPGGWPQTVHATDELGARLAGLQVTAGQGPCLDVWRDGGPVLVPELDTPTTQRRWPLFTPSAARCGAAALFAFPLAVGAIRVGVLALHLTEPRRLAPATLADAVAFAHLALRLHLDTRIGRDGSAPRLHDPRLHQATGMVSAQLEVGVEEAFTRLRARAFADDRPLADLAADVVARRLRFDPADEAG</sequence>
<proteinExistence type="predicted"/>
<dbReference type="eggNOG" id="COG2203">
    <property type="taxonomic scope" value="Bacteria"/>
</dbReference>
<gene>
    <name evidence="4" type="ORF">UO65_4244</name>
</gene>
<evidence type="ECO:0000256" key="2">
    <source>
        <dbReference type="ARBA" id="ARBA00023163"/>
    </source>
</evidence>